<dbReference type="PANTHER" id="PTHR10890">
    <property type="entry name" value="CYSTEINYL-TRNA SYNTHETASE"/>
    <property type="match status" value="1"/>
</dbReference>
<sequence length="460" mass="53087">MPMRLYNSLTKKVEDFTPQNPNEVLMYQCGPTVYDYITIGNFRTFALGDFLYRALVQNGYKVKYIMNLTDVGHLVSDNDEGADKLEAAAERDGTSAREVADFYIKDFYSGYDKLKLTRPNKFTRATEYIQEQIDLVETLERKGYTYLTTDGVYFDTSKYKNYGLLSGYTLENIKEGARVEVNPEKKNPTDFALWKFSTPGVNRWQEWNSPWGRGFPGWHAECSAMAMKELGATLDIHLGGEDLKMVHHQNELAQSECATGSEYVKYWVHGSFLLIDDGRMGKSLGNAYTVKDIEDKGFDPLSLRYLYMTAHYRSKLNFTWESLQSAQNALKKLYDIVSSYQESPEAHVNQEYYARFRDALNDDLNMPKAVSQVWELVKNNTISESVKIATLLRFDEVLGFNLENHVGYEVPDEIKHLAKMRSEYRKSGIFDKADQLRRQIEKSGYIMEDIKEGGYKIKRK</sequence>
<evidence type="ECO:0000256" key="10">
    <source>
        <dbReference type="ARBA" id="ARBA00022917"/>
    </source>
</evidence>
<dbReference type="InterPro" id="IPR009080">
    <property type="entry name" value="tRNAsynth_Ia_anticodon-bd"/>
</dbReference>
<evidence type="ECO:0000256" key="4">
    <source>
        <dbReference type="ARBA" id="ARBA00022490"/>
    </source>
</evidence>
<dbReference type="InterPro" id="IPR032678">
    <property type="entry name" value="tRNA-synt_1_cat_dom"/>
</dbReference>
<comment type="cofactor">
    <cofactor evidence="12">
        <name>Zn(2+)</name>
        <dbReference type="ChEBI" id="CHEBI:29105"/>
    </cofactor>
    <text evidence="12">Binds 1 zinc ion per subunit.</text>
</comment>
<evidence type="ECO:0000313" key="16">
    <source>
        <dbReference type="Proteomes" id="UP000740557"/>
    </source>
</evidence>
<dbReference type="CDD" id="cd00672">
    <property type="entry name" value="CysRS_core"/>
    <property type="match status" value="1"/>
</dbReference>
<dbReference type="SUPFAM" id="SSF52374">
    <property type="entry name" value="Nucleotidylyl transferase"/>
    <property type="match status" value="1"/>
</dbReference>
<keyword evidence="9 12" id="KW-0067">ATP-binding</keyword>
<keyword evidence="11 12" id="KW-0030">Aminoacyl-tRNA synthetase</keyword>
<evidence type="ECO:0000256" key="2">
    <source>
        <dbReference type="ARBA" id="ARBA00005594"/>
    </source>
</evidence>
<dbReference type="Gene3D" id="3.40.50.620">
    <property type="entry name" value="HUPs"/>
    <property type="match status" value="1"/>
</dbReference>
<feature type="binding site" evidence="12">
    <location>
        <position position="247"/>
    </location>
    <ligand>
        <name>Zn(2+)</name>
        <dbReference type="ChEBI" id="CHEBI:29105"/>
    </ligand>
</feature>
<evidence type="ECO:0000256" key="8">
    <source>
        <dbReference type="ARBA" id="ARBA00022833"/>
    </source>
</evidence>
<proteinExistence type="inferred from homology"/>
<evidence type="ECO:0000256" key="5">
    <source>
        <dbReference type="ARBA" id="ARBA00022598"/>
    </source>
</evidence>
<evidence type="ECO:0000313" key="15">
    <source>
        <dbReference type="EMBL" id="MCA9307929.1"/>
    </source>
</evidence>
<dbReference type="GO" id="GO:0004817">
    <property type="term" value="F:cysteine-tRNA ligase activity"/>
    <property type="evidence" value="ECO:0007669"/>
    <property type="project" value="UniProtKB-UniRule"/>
</dbReference>
<evidence type="ECO:0000256" key="7">
    <source>
        <dbReference type="ARBA" id="ARBA00022741"/>
    </source>
</evidence>
<comment type="subunit">
    <text evidence="3 12">Monomer.</text>
</comment>
<comment type="similarity">
    <text evidence="2 12">Belongs to the class-I aminoacyl-tRNA synthetase family.</text>
</comment>
<evidence type="ECO:0000256" key="12">
    <source>
        <dbReference type="HAMAP-Rule" id="MF_00041"/>
    </source>
</evidence>
<evidence type="ECO:0000256" key="11">
    <source>
        <dbReference type="ARBA" id="ARBA00023146"/>
    </source>
</evidence>
<dbReference type="InterPro" id="IPR015803">
    <property type="entry name" value="Cys-tRNA-ligase"/>
</dbReference>
<feature type="domain" description="tRNA synthetases class I catalytic" evidence="13">
    <location>
        <begin position="17"/>
        <end position="327"/>
    </location>
</feature>
<feature type="binding site" evidence="12">
    <location>
        <position position="222"/>
    </location>
    <ligand>
        <name>Zn(2+)</name>
        <dbReference type="ChEBI" id="CHEBI:29105"/>
    </ligand>
</feature>
<dbReference type="GO" id="GO:0008270">
    <property type="term" value="F:zinc ion binding"/>
    <property type="evidence" value="ECO:0007669"/>
    <property type="project" value="UniProtKB-UniRule"/>
</dbReference>
<dbReference type="SUPFAM" id="SSF47323">
    <property type="entry name" value="Anticodon-binding domain of a subclass of class I aminoacyl-tRNA synthetases"/>
    <property type="match status" value="1"/>
</dbReference>
<dbReference type="InterPro" id="IPR024909">
    <property type="entry name" value="Cys-tRNA/MSH_ligase"/>
</dbReference>
<feature type="binding site" evidence="12">
    <location>
        <position position="251"/>
    </location>
    <ligand>
        <name>Zn(2+)</name>
        <dbReference type="ChEBI" id="CHEBI:29105"/>
    </ligand>
</feature>
<dbReference type="InterPro" id="IPR015273">
    <property type="entry name" value="Cys-tRNA-synt_Ia_DALR"/>
</dbReference>
<dbReference type="PRINTS" id="PR00983">
    <property type="entry name" value="TRNASYNTHCYS"/>
</dbReference>
<evidence type="ECO:0000259" key="14">
    <source>
        <dbReference type="Pfam" id="PF09190"/>
    </source>
</evidence>
<dbReference type="GO" id="GO:0006423">
    <property type="term" value="P:cysteinyl-tRNA aminoacylation"/>
    <property type="evidence" value="ECO:0007669"/>
    <property type="project" value="UniProtKB-UniRule"/>
</dbReference>
<keyword evidence="5 12" id="KW-0436">Ligase</keyword>
<dbReference type="NCBIfam" id="TIGR00435">
    <property type="entry name" value="cysS"/>
    <property type="match status" value="1"/>
</dbReference>
<evidence type="ECO:0000256" key="1">
    <source>
        <dbReference type="ARBA" id="ARBA00004496"/>
    </source>
</evidence>
<dbReference type="AlphaFoldDB" id="A0A955ED45"/>
<dbReference type="InterPro" id="IPR014729">
    <property type="entry name" value="Rossmann-like_a/b/a_fold"/>
</dbReference>
<dbReference type="Pfam" id="PF09190">
    <property type="entry name" value="DALR_2"/>
    <property type="match status" value="1"/>
</dbReference>
<keyword evidence="6 12" id="KW-0479">Metal-binding</keyword>
<dbReference type="EMBL" id="JAGQNX010000008">
    <property type="protein sequence ID" value="MCA9307929.1"/>
    <property type="molecule type" value="Genomic_DNA"/>
</dbReference>
<organism evidence="15 16">
    <name type="scientific">candidate division WWE3 bacterium</name>
    <dbReference type="NCBI Taxonomy" id="2053526"/>
    <lineage>
        <taxon>Bacteria</taxon>
        <taxon>Katanobacteria</taxon>
    </lineage>
</organism>
<dbReference type="PANTHER" id="PTHR10890:SF3">
    <property type="entry name" value="CYSTEINE--TRNA LIGASE, CYTOPLASMIC"/>
    <property type="match status" value="1"/>
</dbReference>
<keyword evidence="8 12" id="KW-0862">Zinc</keyword>
<dbReference type="Gene3D" id="1.20.120.1910">
    <property type="entry name" value="Cysteine-tRNA ligase, C-terminal anti-codon recognition domain"/>
    <property type="match status" value="1"/>
</dbReference>
<dbReference type="HAMAP" id="MF_00041">
    <property type="entry name" value="Cys_tRNA_synth"/>
    <property type="match status" value="1"/>
</dbReference>
<comment type="catalytic activity">
    <reaction evidence="12">
        <text>tRNA(Cys) + L-cysteine + ATP = L-cysteinyl-tRNA(Cys) + AMP + diphosphate</text>
        <dbReference type="Rhea" id="RHEA:17773"/>
        <dbReference type="Rhea" id="RHEA-COMP:9661"/>
        <dbReference type="Rhea" id="RHEA-COMP:9679"/>
        <dbReference type="ChEBI" id="CHEBI:30616"/>
        <dbReference type="ChEBI" id="CHEBI:33019"/>
        <dbReference type="ChEBI" id="CHEBI:35235"/>
        <dbReference type="ChEBI" id="CHEBI:78442"/>
        <dbReference type="ChEBI" id="CHEBI:78517"/>
        <dbReference type="ChEBI" id="CHEBI:456215"/>
        <dbReference type="EC" id="6.1.1.16"/>
    </reaction>
</comment>
<accession>A0A955ED45</accession>
<comment type="subcellular location">
    <subcellularLocation>
        <location evidence="1 12">Cytoplasm</location>
    </subcellularLocation>
</comment>
<reference evidence="15" key="1">
    <citation type="submission" date="2020-04" db="EMBL/GenBank/DDBJ databases">
        <authorList>
            <person name="Zhang T."/>
        </authorList>
    </citation>
    <scope>NUCLEOTIDE SEQUENCE</scope>
    <source>
        <strain evidence="15">HKST-UBA79</strain>
    </source>
</reference>
<feature type="binding site" evidence="12">
    <location>
        <position position="282"/>
    </location>
    <ligand>
        <name>ATP</name>
        <dbReference type="ChEBI" id="CHEBI:30616"/>
    </ligand>
</feature>
<evidence type="ECO:0000259" key="13">
    <source>
        <dbReference type="Pfam" id="PF01406"/>
    </source>
</evidence>
<protein>
    <recommendedName>
        <fullName evidence="12">Cysteine--tRNA ligase</fullName>
        <ecNumber evidence="12">6.1.1.16</ecNumber>
    </recommendedName>
    <alternativeName>
        <fullName evidence="12">Cysteinyl-tRNA synthetase</fullName>
        <shortName evidence="12">CysRS</shortName>
    </alternativeName>
</protein>
<dbReference type="Proteomes" id="UP000740557">
    <property type="component" value="Unassembled WGS sequence"/>
</dbReference>
<feature type="binding site" evidence="12">
    <location>
        <position position="29"/>
    </location>
    <ligand>
        <name>Zn(2+)</name>
        <dbReference type="ChEBI" id="CHEBI:29105"/>
    </ligand>
</feature>
<reference evidence="15" key="2">
    <citation type="journal article" date="2021" name="Microbiome">
        <title>Successional dynamics and alternative stable states in a saline activated sludge microbial community over 9 years.</title>
        <authorList>
            <person name="Wang Y."/>
            <person name="Ye J."/>
            <person name="Ju F."/>
            <person name="Liu L."/>
            <person name="Boyd J.A."/>
            <person name="Deng Y."/>
            <person name="Parks D.H."/>
            <person name="Jiang X."/>
            <person name="Yin X."/>
            <person name="Woodcroft B.J."/>
            <person name="Tyson G.W."/>
            <person name="Hugenholtz P."/>
            <person name="Polz M.F."/>
            <person name="Zhang T."/>
        </authorList>
    </citation>
    <scope>NUCLEOTIDE SEQUENCE</scope>
    <source>
        <strain evidence="15">HKST-UBA79</strain>
    </source>
</reference>
<feature type="short sequence motif" description="'KMSKS' region" evidence="12">
    <location>
        <begin position="279"/>
        <end position="283"/>
    </location>
</feature>
<dbReference type="GO" id="GO:0005524">
    <property type="term" value="F:ATP binding"/>
    <property type="evidence" value="ECO:0007669"/>
    <property type="project" value="UniProtKB-UniRule"/>
</dbReference>
<comment type="caution">
    <text evidence="12">Lacks conserved residue(s) required for the propagation of feature annotation.</text>
</comment>
<evidence type="ECO:0000256" key="3">
    <source>
        <dbReference type="ARBA" id="ARBA00011245"/>
    </source>
</evidence>
<keyword evidence="4 12" id="KW-0963">Cytoplasm</keyword>
<keyword evidence="10 12" id="KW-0648">Protein biosynthesis</keyword>
<evidence type="ECO:0000256" key="9">
    <source>
        <dbReference type="ARBA" id="ARBA00022840"/>
    </source>
</evidence>
<feature type="domain" description="Cysteinyl-tRNA synthetase class Ia DALR" evidence="14">
    <location>
        <begin position="355"/>
        <end position="379"/>
    </location>
</feature>
<comment type="caution">
    <text evidence="15">The sequence shown here is derived from an EMBL/GenBank/DDBJ whole genome shotgun (WGS) entry which is preliminary data.</text>
</comment>
<evidence type="ECO:0000256" key="6">
    <source>
        <dbReference type="ARBA" id="ARBA00022723"/>
    </source>
</evidence>
<keyword evidence="7 12" id="KW-0547">Nucleotide-binding</keyword>
<dbReference type="Pfam" id="PF01406">
    <property type="entry name" value="tRNA-synt_1e"/>
    <property type="match status" value="1"/>
</dbReference>
<gene>
    <name evidence="12 15" type="primary">cysS</name>
    <name evidence="15" type="ORF">KC980_00280</name>
</gene>
<dbReference type="GO" id="GO:0005829">
    <property type="term" value="C:cytosol"/>
    <property type="evidence" value="ECO:0007669"/>
    <property type="project" value="TreeGrafter"/>
</dbReference>
<dbReference type="EC" id="6.1.1.16" evidence="12"/>
<name>A0A955ED45_UNCKA</name>